<dbReference type="Proteomes" id="UP000002630">
    <property type="component" value="Unassembled WGS sequence"/>
</dbReference>
<evidence type="ECO:0000256" key="1">
    <source>
        <dbReference type="SAM" id="MobiDB-lite"/>
    </source>
</evidence>
<keyword evidence="3" id="KW-1185">Reference proteome</keyword>
<dbReference type="EMBL" id="FN649760">
    <property type="protein sequence ID" value="CBJ32800.1"/>
    <property type="molecule type" value="Genomic_DNA"/>
</dbReference>
<dbReference type="InterPro" id="IPR036770">
    <property type="entry name" value="Ankyrin_rpt-contain_sf"/>
</dbReference>
<reference evidence="2 3" key="1">
    <citation type="journal article" date="2010" name="Nature">
        <title>The Ectocarpus genome and the independent evolution of multicellularity in brown algae.</title>
        <authorList>
            <person name="Cock J.M."/>
            <person name="Sterck L."/>
            <person name="Rouze P."/>
            <person name="Scornet D."/>
            <person name="Allen A.E."/>
            <person name="Amoutzias G."/>
            <person name="Anthouard V."/>
            <person name="Artiguenave F."/>
            <person name="Aury J.M."/>
            <person name="Badger J.H."/>
            <person name="Beszteri B."/>
            <person name="Billiau K."/>
            <person name="Bonnet E."/>
            <person name="Bothwell J.H."/>
            <person name="Bowler C."/>
            <person name="Boyen C."/>
            <person name="Brownlee C."/>
            <person name="Carrano C.J."/>
            <person name="Charrier B."/>
            <person name="Cho G.Y."/>
            <person name="Coelho S.M."/>
            <person name="Collen J."/>
            <person name="Corre E."/>
            <person name="Da Silva C."/>
            <person name="Delage L."/>
            <person name="Delaroque N."/>
            <person name="Dittami S.M."/>
            <person name="Doulbeau S."/>
            <person name="Elias M."/>
            <person name="Farnham G."/>
            <person name="Gachon C.M."/>
            <person name="Gschloessl B."/>
            <person name="Heesch S."/>
            <person name="Jabbari K."/>
            <person name="Jubin C."/>
            <person name="Kawai H."/>
            <person name="Kimura K."/>
            <person name="Kloareg B."/>
            <person name="Kupper F.C."/>
            <person name="Lang D."/>
            <person name="Le Bail A."/>
            <person name="Leblanc C."/>
            <person name="Lerouge P."/>
            <person name="Lohr M."/>
            <person name="Lopez P.J."/>
            <person name="Martens C."/>
            <person name="Maumus F."/>
            <person name="Michel G."/>
            <person name="Miranda-Saavedra D."/>
            <person name="Morales J."/>
            <person name="Moreau H."/>
            <person name="Motomura T."/>
            <person name="Nagasato C."/>
            <person name="Napoli C.A."/>
            <person name="Nelson D.R."/>
            <person name="Nyvall-Collen P."/>
            <person name="Peters A.F."/>
            <person name="Pommier C."/>
            <person name="Potin P."/>
            <person name="Poulain J."/>
            <person name="Quesneville H."/>
            <person name="Read B."/>
            <person name="Rensing S.A."/>
            <person name="Ritter A."/>
            <person name="Rousvoal S."/>
            <person name="Samanta M."/>
            <person name="Samson G."/>
            <person name="Schroeder D.C."/>
            <person name="Segurens B."/>
            <person name="Strittmatter M."/>
            <person name="Tonon T."/>
            <person name="Tregear J.W."/>
            <person name="Valentin K."/>
            <person name="von Dassow P."/>
            <person name="Yamagishi T."/>
            <person name="Van de Peer Y."/>
            <person name="Wincker P."/>
        </authorList>
    </citation>
    <scope>NUCLEOTIDE SEQUENCE [LARGE SCALE GENOMIC DNA]</scope>
    <source>
        <strain evidence="3">Ec32 / CCAP1310/4</strain>
    </source>
</reference>
<dbReference type="InterPro" id="IPR002110">
    <property type="entry name" value="Ankyrin_rpt"/>
</dbReference>
<accession>D7FZJ3</accession>
<dbReference type="AlphaFoldDB" id="D7FZJ3"/>
<dbReference type="InParanoid" id="D7FZJ3"/>
<dbReference type="Pfam" id="PF13637">
    <property type="entry name" value="Ank_4"/>
    <property type="match status" value="1"/>
</dbReference>
<feature type="compositionally biased region" description="Low complexity" evidence="1">
    <location>
        <begin position="212"/>
        <end position="232"/>
    </location>
</feature>
<gene>
    <name evidence="2" type="ORF">Esi_0375_0018</name>
</gene>
<dbReference type="PANTHER" id="PTHR46586">
    <property type="entry name" value="ANKYRIN REPEAT-CONTAINING PROTEIN"/>
    <property type="match status" value="1"/>
</dbReference>
<protein>
    <submittedName>
        <fullName evidence="2">Uncharacterized protein</fullName>
    </submittedName>
</protein>
<dbReference type="OrthoDB" id="94804at2759"/>
<evidence type="ECO:0000313" key="3">
    <source>
        <dbReference type="Proteomes" id="UP000002630"/>
    </source>
</evidence>
<dbReference type="InterPro" id="IPR052050">
    <property type="entry name" value="SecEffector_AnkRepeat"/>
</dbReference>
<proteinExistence type="predicted"/>
<dbReference type="STRING" id="2880.D7FZJ3"/>
<sequence length="347" mass="35131">MLSFQDGMAGTDYGDGDRASRLGHLELIKMQATKCCCSSSSDARWDDCAESLTFTPAAMDGAASKGYLDVVRWLHHNRLEGGTSEGLLQAVANGHVDVVQWLLANRGENDVWRAVGAAAAAAAAAAATPGRLARTPPSAGGVDRATAATAAIATAAAGGSGGGGAAFPTEGAIAGVTAATATAATAYSADASGGGAFHGGGDADAPFPTERATAAATTAAAAAATATASAPARNGSPLPRRGDDDGPGQHQVLGALQRALPPGLRGLSAREWVSEAAAAGRVDVLEWVRRTQRQQLQQQQNEEAGGGGAPHYPRLEEEDREACGFLLEYPRSALARAARGGHIKQQQ</sequence>
<evidence type="ECO:0000313" key="2">
    <source>
        <dbReference type="EMBL" id="CBJ32800.1"/>
    </source>
</evidence>
<feature type="region of interest" description="Disordered" evidence="1">
    <location>
        <begin position="295"/>
        <end position="317"/>
    </location>
</feature>
<dbReference type="PANTHER" id="PTHR46586:SF3">
    <property type="entry name" value="ANKYRIN REPEAT-CONTAINING PROTEIN"/>
    <property type="match status" value="1"/>
</dbReference>
<organism evidence="2 3">
    <name type="scientific">Ectocarpus siliculosus</name>
    <name type="common">Brown alga</name>
    <name type="synonym">Conferva siliculosa</name>
    <dbReference type="NCBI Taxonomy" id="2880"/>
    <lineage>
        <taxon>Eukaryota</taxon>
        <taxon>Sar</taxon>
        <taxon>Stramenopiles</taxon>
        <taxon>Ochrophyta</taxon>
        <taxon>PX clade</taxon>
        <taxon>Phaeophyceae</taxon>
        <taxon>Ectocarpales</taxon>
        <taxon>Ectocarpaceae</taxon>
        <taxon>Ectocarpus</taxon>
    </lineage>
</organism>
<feature type="region of interest" description="Disordered" evidence="1">
    <location>
        <begin position="201"/>
        <end position="250"/>
    </location>
</feature>
<name>D7FZJ3_ECTSI</name>
<dbReference type="SUPFAM" id="SSF140860">
    <property type="entry name" value="Pseudo ankyrin repeat-like"/>
    <property type="match status" value="1"/>
</dbReference>
<dbReference type="Gene3D" id="1.25.40.20">
    <property type="entry name" value="Ankyrin repeat-containing domain"/>
    <property type="match status" value="1"/>
</dbReference>